<gene>
    <name evidence="3" type="ORF">TRIVIDRAFT_212891</name>
</gene>
<sequence>MPMAVFESAPPREALELVDHFRATLWASSTTSNADVFVALHVIDGDREVSYCTYEPGSVAPLTWRCLKVSRRATDPERSTKERPWHTHRREDT</sequence>
<dbReference type="OrthoDB" id="4886793at2759"/>
<evidence type="ECO:0000313" key="4">
    <source>
        <dbReference type="Proteomes" id="UP000007115"/>
    </source>
</evidence>
<protein>
    <recommendedName>
        <fullName evidence="2">Xaa-Pro dipeptidyl-peptidase C-terminal domain-containing protein</fullName>
    </recommendedName>
</protein>
<feature type="domain" description="Xaa-Pro dipeptidyl-peptidase C-terminal" evidence="2">
    <location>
        <begin position="4"/>
        <end position="78"/>
    </location>
</feature>
<dbReference type="HOGENOM" id="CLU_2399972_0_0_1"/>
<dbReference type="GeneID" id="25790697"/>
<dbReference type="STRING" id="413071.G9MQY1"/>
<keyword evidence="4" id="KW-1185">Reference proteome</keyword>
<dbReference type="Gene3D" id="2.60.120.260">
    <property type="entry name" value="Galactose-binding domain-like"/>
    <property type="match status" value="1"/>
</dbReference>
<accession>G9MQY1</accession>
<dbReference type="SUPFAM" id="SSF49785">
    <property type="entry name" value="Galactose-binding domain-like"/>
    <property type="match status" value="1"/>
</dbReference>
<dbReference type="InterPro" id="IPR008979">
    <property type="entry name" value="Galactose-bd-like_sf"/>
</dbReference>
<feature type="region of interest" description="Disordered" evidence="1">
    <location>
        <begin position="71"/>
        <end position="93"/>
    </location>
</feature>
<comment type="caution">
    <text evidence="3">The sequence shown here is derived from an EMBL/GenBank/DDBJ whole genome shotgun (WGS) entry which is preliminary data.</text>
</comment>
<name>G9MQY1_HYPVG</name>
<dbReference type="GO" id="GO:0008239">
    <property type="term" value="F:dipeptidyl-peptidase activity"/>
    <property type="evidence" value="ECO:0007669"/>
    <property type="project" value="InterPro"/>
</dbReference>
<organism evidence="3 4">
    <name type="scientific">Hypocrea virens (strain Gv29-8 / FGSC 10586)</name>
    <name type="common">Gliocladium virens</name>
    <name type="synonym">Trichoderma virens</name>
    <dbReference type="NCBI Taxonomy" id="413071"/>
    <lineage>
        <taxon>Eukaryota</taxon>
        <taxon>Fungi</taxon>
        <taxon>Dikarya</taxon>
        <taxon>Ascomycota</taxon>
        <taxon>Pezizomycotina</taxon>
        <taxon>Sordariomycetes</taxon>
        <taxon>Hypocreomycetidae</taxon>
        <taxon>Hypocreales</taxon>
        <taxon>Hypocreaceae</taxon>
        <taxon>Trichoderma</taxon>
    </lineage>
</organism>
<dbReference type="InParanoid" id="G9MQY1"/>
<reference evidence="3 4" key="1">
    <citation type="journal article" date="2011" name="Genome Biol.">
        <title>Comparative genome sequence analysis underscores mycoparasitism as the ancestral life style of Trichoderma.</title>
        <authorList>
            <person name="Kubicek C.P."/>
            <person name="Herrera-Estrella A."/>
            <person name="Seidl-Seiboth V."/>
            <person name="Martinez D.A."/>
            <person name="Druzhinina I.S."/>
            <person name="Thon M."/>
            <person name="Zeilinger S."/>
            <person name="Casas-Flores S."/>
            <person name="Horwitz B.A."/>
            <person name="Mukherjee P.K."/>
            <person name="Mukherjee M."/>
            <person name="Kredics L."/>
            <person name="Alcaraz L.D."/>
            <person name="Aerts A."/>
            <person name="Antal Z."/>
            <person name="Atanasova L."/>
            <person name="Cervantes-Badillo M.G."/>
            <person name="Challacombe J."/>
            <person name="Chertkov O."/>
            <person name="McCluskey K."/>
            <person name="Coulpier F."/>
            <person name="Deshpande N."/>
            <person name="von Doehren H."/>
            <person name="Ebbole D.J."/>
            <person name="Esquivel-Naranjo E.U."/>
            <person name="Fekete E."/>
            <person name="Flipphi M."/>
            <person name="Glaser F."/>
            <person name="Gomez-Rodriguez E.Y."/>
            <person name="Gruber S."/>
            <person name="Han C."/>
            <person name="Henrissat B."/>
            <person name="Hermosa R."/>
            <person name="Hernandez-Onate M."/>
            <person name="Karaffa L."/>
            <person name="Kosti I."/>
            <person name="Le Crom S."/>
            <person name="Lindquist E."/>
            <person name="Lucas S."/>
            <person name="Luebeck M."/>
            <person name="Luebeck P.S."/>
            <person name="Margeot A."/>
            <person name="Metz B."/>
            <person name="Misra M."/>
            <person name="Nevalainen H."/>
            <person name="Omann M."/>
            <person name="Packer N."/>
            <person name="Perrone G."/>
            <person name="Uresti-Rivera E.E."/>
            <person name="Salamov A."/>
            <person name="Schmoll M."/>
            <person name="Seiboth B."/>
            <person name="Shapiro H."/>
            <person name="Sukno S."/>
            <person name="Tamayo-Ramos J.A."/>
            <person name="Tisch D."/>
            <person name="Wiest A."/>
            <person name="Wilkinson H.H."/>
            <person name="Zhang M."/>
            <person name="Coutinho P.M."/>
            <person name="Kenerley C.M."/>
            <person name="Monte E."/>
            <person name="Baker S.E."/>
            <person name="Grigoriev I.V."/>
        </authorList>
    </citation>
    <scope>NUCLEOTIDE SEQUENCE [LARGE SCALE GENOMIC DNA]</scope>
    <source>
        <strain evidence="4">Gv29-8 / FGSC 10586</strain>
    </source>
</reference>
<dbReference type="Pfam" id="PF08530">
    <property type="entry name" value="PepX_C"/>
    <property type="match status" value="1"/>
</dbReference>
<evidence type="ECO:0000259" key="2">
    <source>
        <dbReference type="Pfam" id="PF08530"/>
    </source>
</evidence>
<dbReference type="Proteomes" id="UP000007115">
    <property type="component" value="Unassembled WGS sequence"/>
</dbReference>
<dbReference type="EMBL" id="ABDF02000006">
    <property type="protein sequence ID" value="EHK22509.1"/>
    <property type="molecule type" value="Genomic_DNA"/>
</dbReference>
<evidence type="ECO:0000256" key="1">
    <source>
        <dbReference type="SAM" id="MobiDB-lite"/>
    </source>
</evidence>
<dbReference type="InterPro" id="IPR013736">
    <property type="entry name" value="Xaa-Pro_dipept_C"/>
</dbReference>
<evidence type="ECO:0000313" key="3">
    <source>
        <dbReference type="EMBL" id="EHK22509.1"/>
    </source>
</evidence>
<dbReference type="AlphaFoldDB" id="G9MQY1"/>
<feature type="compositionally biased region" description="Basic and acidic residues" evidence="1">
    <location>
        <begin position="72"/>
        <end position="93"/>
    </location>
</feature>
<proteinExistence type="predicted"/>
<dbReference type="RefSeq" id="XP_013956727.1">
    <property type="nucleotide sequence ID" value="XM_014101252.1"/>
</dbReference>
<dbReference type="VEuPathDB" id="FungiDB:TRIVIDRAFT_212891"/>